<reference evidence="1" key="1">
    <citation type="submission" date="2017-06" db="EMBL/GenBank/DDBJ databases">
        <title>Novel phages from South African skin metaviromes.</title>
        <authorList>
            <person name="van Zyl L.J."/>
            <person name="Abrahams Y."/>
            <person name="Stander E.A."/>
            <person name="Kirby B.M."/>
            <person name="Clavaud C."/>
            <person name="Farcet C."/>
            <person name="Breton L."/>
            <person name="Trindade M.I."/>
        </authorList>
    </citation>
    <scope>NUCLEOTIDE SEQUENCE</scope>
</reference>
<accession>A0A2H4JCT4</accession>
<dbReference type="EMBL" id="MF417933">
    <property type="protein sequence ID" value="ASN71793.1"/>
    <property type="molecule type" value="Genomic_DNA"/>
</dbReference>
<gene>
    <name evidence="1" type="ORF">7S4_7</name>
</gene>
<evidence type="ECO:0000313" key="1">
    <source>
        <dbReference type="EMBL" id="ASN71793.1"/>
    </source>
</evidence>
<sequence>MLGLSMNDFWRITPNHFLKQYIMHLRYNNPDALEEKAVKPQRVYLDQTPFY</sequence>
<protein>
    <submittedName>
        <fullName evidence="1">Uncharacterized protein</fullName>
    </submittedName>
</protein>
<organism evidence="1">
    <name type="scientific">uncultured Caudovirales phage</name>
    <dbReference type="NCBI Taxonomy" id="2100421"/>
    <lineage>
        <taxon>Viruses</taxon>
        <taxon>Duplodnaviria</taxon>
        <taxon>Heunggongvirae</taxon>
        <taxon>Uroviricota</taxon>
        <taxon>Caudoviricetes</taxon>
        <taxon>Peduoviridae</taxon>
        <taxon>Maltschvirus</taxon>
        <taxon>Maltschvirus maltsch</taxon>
    </lineage>
</organism>
<proteinExistence type="predicted"/>
<name>A0A2H4JCT4_9CAUD</name>